<dbReference type="Proteomes" id="UP001255185">
    <property type="component" value="Unassembled WGS sequence"/>
</dbReference>
<accession>A0ABU1TUV1</accession>
<evidence type="ECO:0000313" key="1">
    <source>
        <dbReference type="EMBL" id="MDR6969648.1"/>
    </source>
</evidence>
<keyword evidence="2" id="KW-1185">Reference proteome</keyword>
<protein>
    <recommendedName>
        <fullName evidence="3">CHAT domain-containing protein</fullName>
    </recommendedName>
</protein>
<proteinExistence type="predicted"/>
<evidence type="ECO:0000313" key="2">
    <source>
        <dbReference type="Proteomes" id="UP001255185"/>
    </source>
</evidence>
<sequence>MNSYTNILIIHPIDQSTQFLSEFKNHFEKHYYCFDVQRNKINEVKIKLGNLEEKNLIVYVGHGSSTGLYEPDEEGNYENYFLDVNWANNYFQDQDIILLSCNSSEFIKKLDMCSNRIGFGNIMSSKKELDIHNNKAVVKKLLTEDDINSFNKFYVHSIIMSLKLLINDKIKFHQMPKCIEFYINKNINDILKNKLIKNRKEIARLLFEFRNEMVYLQDRL</sequence>
<name>A0ABU1TUV1_9FLAO</name>
<reference evidence="1 2" key="1">
    <citation type="submission" date="2023-07" db="EMBL/GenBank/DDBJ databases">
        <title>Sorghum-associated microbial communities from plants grown in Nebraska, USA.</title>
        <authorList>
            <person name="Schachtman D."/>
        </authorList>
    </citation>
    <scope>NUCLEOTIDE SEQUENCE [LARGE SCALE GENOMIC DNA]</scope>
    <source>
        <strain evidence="1 2">3773</strain>
    </source>
</reference>
<dbReference type="EMBL" id="JAVDVI010000027">
    <property type="protein sequence ID" value="MDR6969648.1"/>
    <property type="molecule type" value="Genomic_DNA"/>
</dbReference>
<gene>
    <name evidence="1" type="ORF">J2X31_003681</name>
</gene>
<organism evidence="1 2">
    <name type="scientific">Flavobacterium arsenatis</name>
    <dbReference type="NCBI Taxonomy" id="1484332"/>
    <lineage>
        <taxon>Bacteria</taxon>
        <taxon>Pseudomonadati</taxon>
        <taxon>Bacteroidota</taxon>
        <taxon>Flavobacteriia</taxon>
        <taxon>Flavobacteriales</taxon>
        <taxon>Flavobacteriaceae</taxon>
        <taxon>Flavobacterium</taxon>
    </lineage>
</organism>
<comment type="caution">
    <text evidence="1">The sequence shown here is derived from an EMBL/GenBank/DDBJ whole genome shotgun (WGS) entry which is preliminary data.</text>
</comment>
<evidence type="ECO:0008006" key="3">
    <source>
        <dbReference type="Google" id="ProtNLM"/>
    </source>
</evidence>